<evidence type="ECO:0000313" key="9">
    <source>
        <dbReference type="EMBL" id="NDJ92728.1"/>
    </source>
</evidence>
<evidence type="ECO:0000256" key="5">
    <source>
        <dbReference type="ARBA" id="ARBA00022840"/>
    </source>
</evidence>
<dbReference type="GO" id="GO:0016787">
    <property type="term" value="F:hydrolase activity"/>
    <property type="evidence" value="ECO:0007669"/>
    <property type="project" value="UniProtKB-KW"/>
</dbReference>
<organism evidence="9">
    <name type="scientific">Henneguya salminicola</name>
    <name type="common">Myxosporean</name>
    <dbReference type="NCBI Taxonomy" id="69463"/>
    <lineage>
        <taxon>Eukaryota</taxon>
        <taxon>Metazoa</taxon>
        <taxon>Cnidaria</taxon>
        <taxon>Myxozoa</taxon>
        <taxon>Myxosporea</taxon>
        <taxon>Bivalvulida</taxon>
        <taxon>Platysporina</taxon>
        <taxon>Myxobolidae</taxon>
        <taxon>Henneguya</taxon>
    </lineage>
</organism>
<accession>A0A6G3MFA6</accession>
<protein>
    <recommendedName>
        <fullName evidence="1">RNA helicase</fullName>
        <ecNumber evidence="1">3.6.4.13</ecNumber>
    </recommendedName>
</protein>
<dbReference type="PROSITE" id="PS51194">
    <property type="entry name" value="HELICASE_CTER"/>
    <property type="match status" value="1"/>
</dbReference>
<evidence type="ECO:0000256" key="2">
    <source>
        <dbReference type="ARBA" id="ARBA00022741"/>
    </source>
</evidence>
<dbReference type="AlphaFoldDB" id="A0A6G3MFA6"/>
<proteinExistence type="inferred from homology"/>
<keyword evidence="3 6" id="KW-0378">Hydrolase</keyword>
<dbReference type="SMART" id="SM00490">
    <property type="entry name" value="HELICc"/>
    <property type="match status" value="1"/>
</dbReference>
<evidence type="ECO:0000256" key="6">
    <source>
        <dbReference type="RuleBase" id="RU000492"/>
    </source>
</evidence>
<feature type="domain" description="Helicase ATP-binding" evidence="7">
    <location>
        <begin position="1"/>
        <end position="94"/>
    </location>
</feature>
<evidence type="ECO:0000259" key="7">
    <source>
        <dbReference type="PROSITE" id="PS51192"/>
    </source>
</evidence>
<evidence type="ECO:0000256" key="1">
    <source>
        <dbReference type="ARBA" id="ARBA00012552"/>
    </source>
</evidence>
<dbReference type="InterPro" id="IPR014001">
    <property type="entry name" value="Helicase_ATP-bd"/>
</dbReference>
<reference evidence="9" key="1">
    <citation type="submission" date="2018-11" db="EMBL/GenBank/DDBJ databases">
        <title>Henneguya salminicola genome and transcriptome.</title>
        <authorList>
            <person name="Yahalomi D."/>
            <person name="Atkinson S.D."/>
            <person name="Neuhof M."/>
            <person name="Chang E.S."/>
            <person name="Philippe H."/>
            <person name="Cartwright P."/>
            <person name="Bartholomew J.L."/>
            <person name="Huchon D."/>
        </authorList>
    </citation>
    <scope>NUCLEOTIDE SEQUENCE</scope>
    <source>
        <strain evidence="9">Hz1</strain>
        <tissue evidence="9">Whole</tissue>
    </source>
</reference>
<dbReference type="InterPro" id="IPR000629">
    <property type="entry name" value="RNA-helicase_DEAD-box_CS"/>
</dbReference>
<keyword evidence="4 6" id="KW-0347">Helicase</keyword>
<comment type="similarity">
    <text evidence="6">Belongs to the DEAD box helicase family.</text>
</comment>
<dbReference type="PROSITE" id="PS00039">
    <property type="entry name" value="DEAD_ATP_HELICASE"/>
    <property type="match status" value="1"/>
</dbReference>
<dbReference type="CDD" id="cd18787">
    <property type="entry name" value="SF2_C_DEAD"/>
    <property type="match status" value="1"/>
</dbReference>
<dbReference type="SUPFAM" id="SSF52540">
    <property type="entry name" value="P-loop containing nucleoside triphosphate hydrolases"/>
    <property type="match status" value="1"/>
</dbReference>
<keyword evidence="2 6" id="KW-0547">Nucleotide-binding</keyword>
<dbReference type="InterPro" id="IPR001650">
    <property type="entry name" value="Helicase_C-like"/>
</dbReference>
<dbReference type="InterPro" id="IPR011545">
    <property type="entry name" value="DEAD/DEAH_box_helicase_dom"/>
</dbReference>
<dbReference type="GO" id="GO:0003676">
    <property type="term" value="F:nucleic acid binding"/>
    <property type="evidence" value="ECO:0007669"/>
    <property type="project" value="InterPro"/>
</dbReference>
<dbReference type="GO" id="GO:0003724">
    <property type="term" value="F:RNA helicase activity"/>
    <property type="evidence" value="ECO:0007669"/>
    <property type="project" value="UniProtKB-EC"/>
</dbReference>
<evidence type="ECO:0000256" key="4">
    <source>
        <dbReference type="ARBA" id="ARBA00022806"/>
    </source>
</evidence>
<dbReference type="Pfam" id="PF00270">
    <property type="entry name" value="DEAD"/>
    <property type="match status" value="1"/>
</dbReference>
<dbReference type="EMBL" id="GHBP01001410">
    <property type="protein sequence ID" value="NDJ92728.1"/>
    <property type="molecule type" value="Transcribed_RNA"/>
</dbReference>
<dbReference type="FunFam" id="3.40.50.300:FF:000008">
    <property type="entry name" value="ATP-dependent RNA helicase RhlB"/>
    <property type="match status" value="1"/>
</dbReference>
<dbReference type="PANTHER" id="PTHR47958">
    <property type="entry name" value="ATP-DEPENDENT RNA HELICASE DBP3"/>
    <property type="match status" value="1"/>
</dbReference>
<dbReference type="EC" id="3.6.4.13" evidence="1"/>
<dbReference type="GO" id="GO:0005524">
    <property type="term" value="F:ATP binding"/>
    <property type="evidence" value="ECO:0007669"/>
    <property type="project" value="UniProtKB-KW"/>
</dbReference>
<dbReference type="Pfam" id="PF00271">
    <property type="entry name" value="Helicase_C"/>
    <property type="match status" value="1"/>
</dbReference>
<evidence type="ECO:0000259" key="8">
    <source>
        <dbReference type="PROSITE" id="PS51194"/>
    </source>
</evidence>
<feature type="domain" description="Helicase C-terminal" evidence="8">
    <location>
        <begin position="121"/>
        <end position="269"/>
    </location>
</feature>
<evidence type="ECO:0000256" key="3">
    <source>
        <dbReference type="ARBA" id="ARBA00022801"/>
    </source>
</evidence>
<sequence>MNQLSRGCDILVATPGRLIDFIKREIVSLTNCTNLVFDEADRMLDMGFEPQIQEIFQFSKIPKKEARQTIMFSATFPPKIQELARTFLKSDIKITIGKIGSVSDHIDQKVMLVPEPDKLSTLISLIETIKQENESAHVLIFIDRKSAVDSIEIKLFREGYRVVSIHGDRSQSERDEALGLFRSRKASIMVATDVAQRGLDIPNVTHVINYSIPNDIEDYVHRIGRTGRVGNTGIAITFFNDTNASIASDLAKILSDNKQEVPAFLASFAQSSSRSYFNKRYDRRDTKSHGRYFPQRTFQTSTRPVSEFMAPPRYTGNDDTWNNY</sequence>
<name>A0A6G3MFA6_HENSL</name>
<dbReference type="InterPro" id="IPR027417">
    <property type="entry name" value="P-loop_NTPase"/>
</dbReference>
<dbReference type="Gene3D" id="3.40.50.300">
    <property type="entry name" value="P-loop containing nucleotide triphosphate hydrolases"/>
    <property type="match status" value="2"/>
</dbReference>
<dbReference type="PROSITE" id="PS51192">
    <property type="entry name" value="HELICASE_ATP_BIND_1"/>
    <property type="match status" value="1"/>
</dbReference>
<keyword evidence="5 6" id="KW-0067">ATP-binding</keyword>